<organism evidence="2">
    <name type="scientific">Melanopsichium pennsylvanicum 4</name>
    <dbReference type="NCBI Taxonomy" id="1398559"/>
    <lineage>
        <taxon>Eukaryota</taxon>
        <taxon>Fungi</taxon>
        <taxon>Dikarya</taxon>
        <taxon>Basidiomycota</taxon>
        <taxon>Ustilaginomycotina</taxon>
        <taxon>Ustilaginomycetes</taxon>
        <taxon>Ustilaginales</taxon>
        <taxon>Ustilaginaceae</taxon>
        <taxon>Melanopsichium</taxon>
    </lineage>
</organism>
<dbReference type="Gene3D" id="1.25.40.10">
    <property type="entry name" value="Tetratricopeptide repeat domain"/>
    <property type="match status" value="1"/>
</dbReference>
<accession>A0A077R2T3</accession>
<protein>
    <submittedName>
        <fullName evidence="2">Uncharacterized protein</fullName>
    </submittedName>
</protein>
<evidence type="ECO:0000313" key="2">
    <source>
        <dbReference type="EMBL" id="CDI53118.1"/>
    </source>
</evidence>
<sequence>MTAKCHISLQRVTNAVSRTITQGPTSTARSQPTFNAQQHKSISTSSSRFATTVAPDPSASQHGHPQAKSGDATRTRRLASHRQLEKDKEEKLLARQALKDLTFDTFSRVFAPETYDGPWREAQNLEHVLAEAARWGEPWLKHLASNRKSLRRVFDEYLSDRHVHPDVFLAYRNAMLAQSWSDVRRYMANVPDGKWPSHVLQRSIHTVRTPSEISDSLALLASSIQYSAPLLPVQRTAVFKVVRYCFVTLSTVVLKPHGDAFHLISRLTDTLLALLKTFPTQIAASTDFIYDFSRRLTGLADERARQAMMRLLDWLQADQRVDGSAEIRRKIAGHCIQSLETTTTKSLRHKSRSSEQFVDVHLMEHLLSQNFAPSSELEERMLRSAVWVAGRGRDYHRIWAWFNKYKHHKEERRAQITGSDYLLLAKALLQTEPGRDAAWSTFLRAERLLETAFRADRNKSTKEKRLRRKDFDRQLSSACTDILEVVAKSADVPLEKALLMLGIFVKNSPYAGEGSGVISKTEYLAKAMSLKRADVYAYSLVMHGCLLRQRPRIAVTVWHAMLERCVMPNAAALSVLLQNLFQKKDVRTALQQLQLWCETGVLLPTADVDKLKDVEVDSLSTSTHASPNVLMTPFASNSSSEDGGGERYRITPDPILASVVFSGLHSCGSQGVEALWSAYQQTIALFPDAPVLALLLKVSCRGASAYGRDALFGQQIFRTLLLSKHPELTTNQDPLRLAVEAQGASGWIFSDDTVGSRMEKWLASVFQSKDASPPQWFFNSAATRDLDGLVFTAKLFEHYVRMLLHLQHSPDSPVGFKAVRQELIDVLGWMKQLHLTPTKTHLALTILEIEEHLMPAMAAKQMDVLDAWLNEWLGEKRLSLPSEEEMQKYWQWKMKRNGRGKGWFDKIWITPQRSSAEETE</sequence>
<dbReference type="AlphaFoldDB" id="A0A077R2T3"/>
<name>A0A077R2T3_9BASI</name>
<dbReference type="InterPro" id="IPR011990">
    <property type="entry name" value="TPR-like_helical_dom_sf"/>
</dbReference>
<evidence type="ECO:0000256" key="1">
    <source>
        <dbReference type="SAM" id="MobiDB-lite"/>
    </source>
</evidence>
<dbReference type="EMBL" id="HG529569">
    <property type="protein sequence ID" value="CDI53118.1"/>
    <property type="molecule type" value="Genomic_DNA"/>
</dbReference>
<feature type="region of interest" description="Disordered" evidence="1">
    <location>
        <begin position="16"/>
        <end position="89"/>
    </location>
</feature>
<feature type="compositionally biased region" description="Polar residues" evidence="1">
    <location>
        <begin position="16"/>
        <end position="50"/>
    </location>
</feature>
<reference evidence="2" key="1">
    <citation type="journal article" date="2014" name="Genome Biol. Evol.">
        <title>Gene Loss Rather Than Gene Gain Is Associated with a Host Jump from Monocots to Dicots in the Smut Fungus Melanopsichium pennsylvanicum.</title>
        <authorList>
            <person name="Sharma R."/>
            <person name="Mishra B."/>
            <person name="Runge F."/>
            <person name="Thines M."/>
        </authorList>
    </citation>
    <scope>NUCLEOTIDE SEQUENCE</scope>
    <source>
        <strain evidence="2">4</strain>
    </source>
</reference>
<proteinExistence type="predicted"/>